<dbReference type="AlphaFoldDB" id="A0A1H3ULY6"/>
<proteinExistence type="predicted"/>
<accession>A0A1H3ULY6</accession>
<dbReference type="EMBL" id="FNPE01000053">
    <property type="protein sequence ID" value="SDZ62729.1"/>
    <property type="molecule type" value="Genomic_DNA"/>
</dbReference>
<evidence type="ECO:0000313" key="2">
    <source>
        <dbReference type="Proteomes" id="UP000183417"/>
    </source>
</evidence>
<sequence length="75" mass="8469">MHRPALRGPLRFCIHMPQTPPQKPYTPPSNCYQGIELKPHPGLPAARMYAYTLPSRVGGQLYYPAPARRIEPFPA</sequence>
<gene>
    <name evidence="1" type="ORF">SAMN05421547_1532</name>
</gene>
<organism evidence="1 2">
    <name type="scientific">Delftia lacustris</name>
    <dbReference type="NCBI Taxonomy" id="558537"/>
    <lineage>
        <taxon>Bacteria</taxon>
        <taxon>Pseudomonadati</taxon>
        <taxon>Pseudomonadota</taxon>
        <taxon>Betaproteobacteria</taxon>
        <taxon>Burkholderiales</taxon>
        <taxon>Comamonadaceae</taxon>
        <taxon>Delftia</taxon>
    </lineage>
</organism>
<name>A0A1H3ULY6_9BURK</name>
<protein>
    <submittedName>
        <fullName evidence="1">Uncharacterized protein</fullName>
    </submittedName>
</protein>
<dbReference type="Proteomes" id="UP000183417">
    <property type="component" value="Unassembled WGS sequence"/>
</dbReference>
<evidence type="ECO:0000313" key="1">
    <source>
        <dbReference type="EMBL" id="SDZ62729.1"/>
    </source>
</evidence>
<reference evidence="1 2" key="1">
    <citation type="submission" date="2016-10" db="EMBL/GenBank/DDBJ databases">
        <authorList>
            <person name="de Groot N.N."/>
        </authorList>
    </citation>
    <scope>NUCLEOTIDE SEQUENCE [LARGE SCALE GENOMIC DNA]</scope>
    <source>
        <strain evidence="1 2">LMG 24775</strain>
    </source>
</reference>